<evidence type="ECO:0000313" key="3">
    <source>
        <dbReference type="Proteomes" id="UP000075714"/>
    </source>
</evidence>
<gene>
    <name evidence="2" type="ORF">GPECTOR_4g946</name>
</gene>
<dbReference type="PRINTS" id="PR00190">
    <property type="entry name" value="ACTIN"/>
</dbReference>
<keyword evidence="3" id="KW-1185">Reference proteome</keyword>
<dbReference type="FunFam" id="3.30.420.40:FF:000538">
    <property type="entry name" value="Actin-related protein 2"/>
    <property type="match status" value="1"/>
</dbReference>
<dbReference type="Proteomes" id="UP000075714">
    <property type="component" value="Unassembled WGS sequence"/>
</dbReference>
<dbReference type="PANTHER" id="PTHR11937">
    <property type="entry name" value="ACTIN"/>
    <property type="match status" value="1"/>
</dbReference>
<dbReference type="SUPFAM" id="SSF53067">
    <property type="entry name" value="Actin-like ATPase domain"/>
    <property type="match status" value="2"/>
</dbReference>
<dbReference type="OrthoDB" id="5132116at2759"/>
<reference evidence="3" key="1">
    <citation type="journal article" date="2016" name="Nat. Commun.">
        <title>The Gonium pectorale genome demonstrates co-option of cell cycle regulation during the evolution of multicellularity.</title>
        <authorList>
            <person name="Hanschen E.R."/>
            <person name="Marriage T.N."/>
            <person name="Ferris P.J."/>
            <person name="Hamaji T."/>
            <person name="Toyoda A."/>
            <person name="Fujiyama A."/>
            <person name="Neme R."/>
            <person name="Noguchi H."/>
            <person name="Minakuchi Y."/>
            <person name="Suzuki M."/>
            <person name="Kawai-Toyooka H."/>
            <person name="Smith D.R."/>
            <person name="Sparks H."/>
            <person name="Anderson J."/>
            <person name="Bakaric R."/>
            <person name="Luria V."/>
            <person name="Karger A."/>
            <person name="Kirschner M.W."/>
            <person name="Durand P.M."/>
            <person name="Michod R.E."/>
            <person name="Nozaki H."/>
            <person name="Olson B.J."/>
        </authorList>
    </citation>
    <scope>NUCLEOTIDE SEQUENCE [LARGE SCALE GENOMIC DNA]</scope>
    <source>
        <strain evidence="3">NIES-2863</strain>
    </source>
</reference>
<dbReference type="Pfam" id="PF00022">
    <property type="entry name" value="Actin"/>
    <property type="match status" value="1"/>
</dbReference>
<organism evidence="2 3">
    <name type="scientific">Gonium pectorale</name>
    <name type="common">Green alga</name>
    <dbReference type="NCBI Taxonomy" id="33097"/>
    <lineage>
        <taxon>Eukaryota</taxon>
        <taxon>Viridiplantae</taxon>
        <taxon>Chlorophyta</taxon>
        <taxon>core chlorophytes</taxon>
        <taxon>Chlorophyceae</taxon>
        <taxon>CS clade</taxon>
        <taxon>Chlamydomonadales</taxon>
        <taxon>Volvocaceae</taxon>
        <taxon>Gonium</taxon>
    </lineage>
</organism>
<protein>
    <submittedName>
        <fullName evidence="2">ARP2 protein</fullName>
    </submittedName>
</protein>
<comment type="similarity">
    <text evidence="1">Belongs to the actin family.</text>
</comment>
<evidence type="ECO:0000313" key="2">
    <source>
        <dbReference type="EMBL" id="KXZ54874.1"/>
    </source>
</evidence>
<accession>A0A150GYK2</accession>
<proteinExistence type="inferred from homology"/>
<dbReference type="CDD" id="cd10220">
    <property type="entry name" value="ASKHA_NBD_Arp2"/>
    <property type="match status" value="1"/>
</dbReference>
<dbReference type="InterPro" id="IPR043129">
    <property type="entry name" value="ATPase_NBD"/>
</dbReference>
<dbReference type="Gene3D" id="3.30.420.40">
    <property type="match status" value="2"/>
</dbReference>
<dbReference type="FunFam" id="3.90.640.10:FF:000007">
    <property type="entry name" value="Actin like 7B"/>
    <property type="match status" value="1"/>
</dbReference>
<sequence length="394" mass="43805">MNDFPRSRVVVCDNGTGLVKCGFAGDSFPRAVFPCLVGRPTFRYNDPFSQQQQLKDMYVGSEAATHKAQLELSYPMRNGIVQSWDDMGLIWDHAFGPGQLGVDPRECRILLTDPAMNPTANRQRMLEVMFETYGFAGANMQIQAVLTLYAQGLLTGLVVDSGDGVSHAVAVVDGYAFPHQTKRLNVAGRHVTARLLELLQRRGYALNAAADLDSVRAIKEQLAYVAFDPAREMQLARETTTLMRSYTLPDGRVVRLGAERFLAPEVMFNPRLLDMEAPGIAEMAFNAIQDAPIDNRRGLYERIVISGGSTMYPGMSTRMDKEMRALYVERVLKGDMAGLRKLKLHIADPPNRKHMVFLGGAVLADIMKDHTDFWITRQQYAEDPAGALRKCGIA</sequence>
<name>A0A150GYK2_GONPE</name>
<dbReference type="SMART" id="SM00268">
    <property type="entry name" value="ACTIN"/>
    <property type="match status" value="1"/>
</dbReference>
<evidence type="ECO:0000256" key="1">
    <source>
        <dbReference type="RuleBase" id="RU000487"/>
    </source>
</evidence>
<dbReference type="EMBL" id="LSYV01000005">
    <property type="protein sequence ID" value="KXZ54874.1"/>
    <property type="molecule type" value="Genomic_DNA"/>
</dbReference>
<comment type="caution">
    <text evidence="2">The sequence shown here is derived from an EMBL/GenBank/DDBJ whole genome shotgun (WGS) entry which is preliminary data.</text>
</comment>
<dbReference type="STRING" id="33097.A0A150GYK2"/>
<dbReference type="InterPro" id="IPR004000">
    <property type="entry name" value="Actin"/>
</dbReference>
<dbReference type="Gene3D" id="3.90.640.10">
    <property type="entry name" value="Actin, Chain A, domain 4"/>
    <property type="match status" value="1"/>
</dbReference>
<dbReference type="AlphaFoldDB" id="A0A150GYK2"/>